<gene>
    <name evidence="9" type="ORF">GCM10010319_50810</name>
</gene>
<dbReference type="Proteomes" id="UP001500063">
    <property type="component" value="Unassembled WGS sequence"/>
</dbReference>
<evidence type="ECO:0000313" key="9">
    <source>
        <dbReference type="EMBL" id="GAA0366728.1"/>
    </source>
</evidence>
<comment type="caution">
    <text evidence="9">The sequence shown here is derived from an EMBL/GenBank/DDBJ whole genome shotgun (WGS) entry which is preliminary data.</text>
</comment>
<keyword evidence="3" id="KW-0963">Cytoplasm</keyword>
<name>A0ABP3HD34_9ACTN</name>
<feature type="compositionally biased region" description="Basic and acidic residues" evidence="8">
    <location>
        <begin position="1"/>
        <end position="10"/>
    </location>
</feature>
<proteinExistence type="inferred from homology"/>
<dbReference type="InterPro" id="IPR023214">
    <property type="entry name" value="HAD_sf"/>
</dbReference>
<accession>A0ABP3HD34</accession>
<dbReference type="InterPro" id="IPR006543">
    <property type="entry name" value="Histidinol-phos"/>
</dbReference>
<dbReference type="PANTHER" id="PTHR42891:SF1">
    <property type="entry name" value="D-GLYCERO-BETA-D-MANNO-HEPTOSE-1,7-BISPHOSPHATE 7-PHOSPHATASE"/>
    <property type="match status" value="1"/>
</dbReference>
<keyword evidence="5 9" id="KW-0378">Hydrolase</keyword>
<dbReference type="PANTHER" id="PTHR42891">
    <property type="entry name" value="D-GLYCERO-BETA-D-MANNO-HEPTOSE-1,7-BISPHOSPHATE 7-PHOSPHATASE"/>
    <property type="match status" value="1"/>
</dbReference>
<dbReference type="InterPro" id="IPR004446">
    <property type="entry name" value="Heptose_bisP_phosphatase"/>
</dbReference>
<organism evidence="9 10">
    <name type="scientific">Streptomyces blastmyceticus</name>
    <dbReference type="NCBI Taxonomy" id="68180"/>
    <lineage>
        <taxon>Bacteria</taxon>
        <taxon>Bacillati</taxon>
        <taxon>Actinomycetota</taxon>
        <taxon>Actinomycetes</taxon>
        <taxon>Kitasatosporales</taxon>
        <taxon>Streptomycetaceae</taxon>
        <taxon>Streptomyces</taxon>
    </lineage>
</organism>
<keyword evidence="4" id="KW-0479">Metal-binding</keyword>
<dbReference type="Gene3D" id="3.40.50.1000">
    <property type="entry name" value="HAD superfamily/HAD-like"/>
    <property type="match status" value="1"/>
</dbReference>
<dbReference type="Pfam" id="PF00702">
    <property type="entry name" value="Hydrolase"/>
    <property type="match status" value="1"/>
</dbReference>
<comment type="similarity">
    <text evidence="2">Belongs to the GmhB family.</text>
</comment>
<evidence type="ECO:0000256" key="1">
    <source>
        <dbReference type="ARBA" id="ARBA00004496"/>
    </source>
</evidence>
<evidence type="ECO:0000256" key="7">
    <source>
        <dbReference type="ARBA" id="ARBA00031828"/>
    </source>
</evidence>
<evidence type="ECO:0000256" key="6">
    <source>
        <dbReference type="ARBA" id="ARBA00023277"/>
    </source>
</evidence>
<dbReference type="InterPro" id="IPR006549">
    <property type="entry name" value="HAD-SF_hydro_IIIA"/>
</dbReference>
<keyword evidence="10" id="KW-1185">Reference proteome</keyword>
<dbReference type="EMBL" id="BAAABW010000026">
    <property type="protein sequence ID" value="GAA0366728.1"/>
    <property type="molecule type" value="Genomic_DNA"/>
</dbReference>
<feature type="region of interest" description="Disordered" evidence="8">
    <location>
        <begin position="1"/>
        <end position="30"/>
    </location>
</feature>
<evidence type="ECO:0000256" key="5">
    <source>
        <dbReference type="ARBA" id="ARBA00022801"/>
    </source>
</evidence>
<evidence type="ECO:0000256" key="3">
    <source>
        <dbReference type="ARBA" id="ARBA00022490"/>
    </source>
</evidence>
<comment type="subcellular location">
    <subcellularLocation>
        <location evidence="1">Cytoplasm</location>
    </subcellularLocation>
</comment>
<evidence type="ECO:0000256" key="4">
    <source>
        <dbReference type="ARBA" id="ARBA00022723"/>
    </source>
</evidence>
<dbReference type="SUPFAM" id="SSF56784">
    <property type="entry name" value="HAD-like"/>
    <property type="match status" value="1"/>
</dbReference>
<evidence type="ECO:0000313" key="10">
    <source>
        <dbReference type="Proteomes" id="UP001500063"/>
    </source>
</evidence>
<dbReference type="InterPro" id="IPR036412">
    <property type="entry name" value="HAD-like_sf"/>
</dbReference>
<dbReference type="GO" id="GO:0016787">
    <property type="term" value="F:hydrolase activity"/>
    <property type="evidence" value="ECO:0007669"/>
    <property type="project" value="UniProtKB-KW"/>
</dbReference>
<keyword evidence="6" id="KW-0119">Carbohydrate metabolism</keyword>
<evidence type="ECO:0000256" key="8">
    <source>
        <dbReference type="SAM" id="MobiDB-lite"/>
    </source>
</evidence>
<sequence>MKKSGEEVRPRKQQHPKPPDTFFLDRDGTLNVKPPPGEYVTSPAELTLLPGAAAAVRRINESERPAILVTNQRGVARGIMSEGDLAAVQRRLAELLGAEGAFLDACYSCVHDEGGCDCRKPRPGLLTRAAADFPGLALPDAVVIGDTESDVLAGRAAGTATVRLAAKAPDSAADLVAADLWTAVDLLLKGGW</sequence>
<dbReference type="NCBIfam" id="TIGR01662">
    <property type="entry name" value="HAD-SF-IIIA"/>
    <property type="match status" value="1"/>
</dbReference>
<evidence type="ECO:0000256" key="2">
    <source>
        <dbReference type="ARBA" id="ARBA00005628"/>
    </source>
</evidence>
<protein>
    <recommendedName>
        <fullName evidence="7">D,D-heptose 1,7-bisphosphate phosphatase</fullName>
    </recommendedName>
</protein>
<dbReference type="NCBIfam" id="TIGR01656">
    <property type="entry name" value="Histidinol-ppas"/>
    <property type="match status" value="1"/>
</dbReference>
<reference evidence="10" key="1">
    <citation type="journal article" date="2019" name="Int. J. Syst. Evol. Microbiol.">
        <title>The Global Catalogue of Microorganisms (GCM) 10K type strain sequencing project: providing services to taxonomists for standard genome sequencing and annotation.</title>
        <authorList>
            <consortium name="The Broad Institute Genomics Platform"/>
            <consortium name="The Broad Institute Genome Sequencing Center for Infectious Disease"/>
            <person name="Wu L."/>
            <person name="Ma J."/>
        </authorList>
    </citation>
    <scope>NUCLEOTIDE SEQUENCE [LARGE SCALE GENOMIC DNA]</scope>
    <source>
        <strain evidence="10">JCM 4565</strain>
    </source>
</reference>